<protein>
    <submittedName>
        <fullName evidence="1">Uncharacterized protein</fullName>
    </submittedName>
</protein>
<gene>
    <name evidence="1" type="ORF">L6452_33551</name>
</gene>
<evidence type="ECO:0000313" key="2">
    <source>
        <dbReference type="Proteomes" id="UP001055879"/>
    </source>
</evidence>
<keyword evidence="2" id="KW-1185">Reference proteome</keyword>
<evidence type="ECO:0000313" key="1">
    <source>
        <dbReference type="EMBL" id="KAI3684328.1"/>
    </source>
</evidence>
<sequence>MVFRIQGSCIEEEKKALLEIKTSLIHSYDFSVDPLASWVDDGSNIGGECCDWERVNCNTATGHVTNLSLSEMAWIRKMGSYDCKRNWPLNVSVFLHFKELTSLDLSNNCVDDGIVKTGLGRLSSLKKLETLNLSRNLITNVTFRSLGALTSLRVLNLGVNKLDGYFPALALENLEILDLNFNKMQGFEQVSLLKKLKVLNVGLNRFNESSITSLSALPMLKSLDLSNNWLSGRSFPAEELAHLTNMEEVDLRWNRLNDAPSIQECTRLSRLKKLKTSE</sequence>
<dbReference type="Proteomes" id="UP001055879">
    <property type="component" value="Linkage Group LG12"/>
</dbReference>
<name>A0ACB8YFX6_ARCLA</name>
<dbReference type="EMBL" id="CM042058">
    <property type="protein sequence ID" value="KAI3684328.1"/>
    <property type="molecule type" value="Genomic_DNA"/>
</dbReference>
<reference evidence="2" key="1">
    <citation type="journal article" date="2022" name="Mol. Ecol. Resour.">
        <title>The genomes of chicory, endive, great burdock and yacon provide insights into Asteraceae palaeo-polyploidization history and plant inulin production.</title>
        <authorList>
            <person name="Fan W."/>
            <person name="Wang S."/>
            <person name="Wang H."/>
            <person name="Wang A."/>
            <person name="Jiang F."/>
            <person name="Liu H."/>
            <person name="Zhao H."/>
            <person name="Xu D."/>
            <person name="Zhang Y."/>
        </authorList>
    </citation>
    <scope>NUCLEOTIDE SEQUENCE [LARGE SCALE GENOMIC DNA]</scope>
    <source>
        <strain evidence="2">cv. Niubang</strain>
    </source>
</reference>
<comment type="caution">
    <text evidence="1">The sequence shown here is derived from an EMBL/GenBank/DDBJ whole genome shotgun (WGS) entry which is preliminary data.</text>
</comment>
<accession>A0ACB8YFX6</accession>
<organism evidence="1 2">
    <name type="scientific">Arctium lappa</name>
    <name type="common">Greater burdock</name>
    <name type="synonym">Lappa major</name>
    <dbReference type="NCBI Taxonomy" id="4217"/>
    <lineage>
        <taxon>Eukaryota</taxon>
        <taxon>Viridiplantae</taxon>
        <taxon>Streptophyta</taxon>
        <taxon>Embryophyta</taxon>
        <taxon>Tracheophyta</taxon>
        <taxon>Spermatophyta</taxon>
        <taxon>Magnoliopsida</taxon>
        <taxon>eudicotyledons</taxon>
        <taxon>Gunneridae</taxon>
        <taxon>Pentapetalae</taxon>
        <taxon>asterids</taxon>
        <taxon>campanulids</taxon>
        <taxon>Asterales</taxon>
        <taxon>Asteraceae</taxon>
        <taxon>Carduoideae</taxon>
        <taxon>Cardueae</taxon>
        <taxon>Arctiinae</taxon>
        <taxon>Arctium</taxon>
    </lineage>
</organism>
<proteinExistence type="predicted"/>
<reference evidence="1 2" key="2">
    <citation type="journal article" date="2022" name="Mol. Ecol. Resour.">
        <title>The genomes of chicory, endive, great burdock and yacon provide insights into Asteraceae paleo-polyploidization history and plant inulin production.</title>
        <authorList>
            <person name="Fan W."/>
            <person name="Wang S."/>
            <person name="Wang H."/>
            <person name="Wang A."/>
            <person name="Jiang F."/>
            <person name="Liu H."/>
            <person name="Zhao H."/>
            <person name="Xu D."/>
            <person name="Zhang Y."/>
        </authorList>
    </citation>
    <scope>NUCLEOTIDE SEQUENCE [LARGE SCALE GENOMIC DNA]</scope>
    <source>
        <strain evidence="2">cv. Niubang</strain>
    </source>
</reference>